<gene>
    <name evidence="2" type="ORF">CPAG_09184</name>
</gene>
<dbReference type="AlphaFoldDB" id="A0A0J6FUR5"/>
<reference evidence="2 3" key="1">
    <citation type="submission" date="2007-06" db="EMBL/GenBank/DDBJ databases">
        <title>The Genome Sequence of Coccidioides posadasii RMSCC_3488.</title>
        <authorList>
            <consortium name="Coccidioides Genome Resources Consortium"/>
            <consortium name="The Broad Institute Genome Sequencing Platform"/>
            <person name="Henn M.R."/>
            <person name="Sykes S."/>
            <person name="Young S."/>
            <person name="Jaffe D."/>
            <person name="Berlin A."/>
            <person name="Alvarez P."/>
            <person name="Butler J."/>
            <person name="Gnerre S."/>
            <person name="Grabherr M."/>
            <person name="Mauceli E."/>
            <person name="Brockman W."/>
            <person name="Kodira C."/>
            <person name="Alvarado L."/>
            <person name="Zeng Q."/>
            <person name="Crawford M."/>
            <person name="Antoine C."/>
            <person name="Devon K."/>
            <person name="Galgiani J."/>
            <person name="Orsborn K."/>
            <person name="Lewis M.L."/>
            <person name="Nusbaum C."/>
            <person name="Galagan J."/>
            <person name="Birren B."/>
        </authorList>
    </citation>
    <scope>NUCLEOTIDE SEQUENCE [LARGE SCALE GENOMIC DNA]</scope>
    <source>
        <strain evidence="2 3">RMSCC 3488</strain>
    </source>
</reference>
<reference evidence="3" key="3">
    <citation type="journal article" date="2010" name="Genome Res.">
        <title>Population genomic sequencing of Coccidioides fungi reveals recent hybridization and transposon control.</title>
        <authorList>
            <person name="Neafsey D.E."/>
            <person name="Barker B.M."/>
            <person name="Sharpton T.J."/>
            <person name="Stajich J.E."/>
            <person name="Park D.J."/>
            <person name="Whiston E."/>
            <person name="Hung C.-Y."/>
            <person name="McMahan C."/>
            <person name="White J."/>
            <person name="Sykes S."/>
            <person name="Heiman D."/>
            <person name="Young S."/>
            <person name="Zeng Q."/>
            <person name="Abouelleil A."/>
            <person name="Aftuck L."/>
            <person name="Bessette D."/>
            <person name="Brown A."/>
            <person name="FitzGerald M."/>
            <person name="Lui A."/>
            <person name="Macdonald J.P."/>
            <person name="Priest M."/>
            <person name="Orbach M.J."/>
            <person name="Galgiani J.N."/>
            <person name="Kirkland T.N."/>
            <person name="Cole G.T."/>
            <person name="Birren B.W."/>
            <person name="Henn M.R."/>
            <person name="Taylor J.W."/>
            <person name="Rounsley S.D."/>
        </authorList>
    </citation>
    <scope>NUCLEOTIDE SEQUENCE [LARGE SCALE GENOMIC DNA]</scope>
    <source>
        <strain evidence="3">RMSCC 3488</strain>
    </source>
</reference>
<reference evidence="3" key="2">
    <citation type="journal article" date="2009" name="Genome Res.">
        <title>Comparative genomic analyses of the human fungal pathogens Coccidioides and their relatives.</title>
        <authorList>
            <person name="Sharpton T.J."/>
            <person name="Stajich J.E."/>
            <person name="Rounsley S.D."/>
            <person name="Gardner M.J."/>
            <person name="Wortman J.R."/>
            <person name="Jordar V.S."/>
            <person name="Maiti R."/>
            <person name="Kodira C.D."/>
            <person name="Neafsey D.E."/>
            <person name="Zeng Q."/>
            <person name="Hung C.-Y."/>
            <person name="McMahan C."/>
            <person name="Muszewska A."/>
            <person name="Grynberg M."/>
            <person name="Mandel M.A."/>
            <person name="Kellner E.M."/>
            <person name="Barker B.M."/>
            <person name="Galgiani J.N."/>
            <person name="Orbach M.J."/>
            <person name="Kirkland T.N."/>
            <person name="Cole G.T."/>
            <person name="Henn M.R."/>
            <person name="Birren B.W."/>
            <person name="Taylor J.W."/>
        </authorList>
    </citation>
    <scope>NUCLEOTIDE SEQUENCE [LARGE SCALE GENOMIC DNA]</scope>
    <source>
        <strain evidence="3">RMSCC 3488</strain>
    </source>
</reference>
<dbReference type="EMBL" id="DS268114">
    <property type="protein sequence ID" value="KMM72894.1"/>
    <property type="molecule type" value="Genomic_DNA"/>
</dbReference>
<feature type="region of interest" description="Disordered" evidence="1">
    <location>
        <begin position="20"/>
        <end position="43"/>
    </location>
</feature>
<evidence type="ECO:0000256" key="1">
    <source>
        <dbReference type="SAM" id="MobiDB-lite"/>
    </source>
</evidence>
<evidence type="ECO:0000313" key="3">
    <source>
        <dbReference type="Proteomes" id="UP000054567"/>
    </source>
</evidence>
<organism evidence="2 3">
    <name type="scientific">Coccidioides posadasii RMSCC 3488</name>
    <dbReference type="NCBI Taxonomy" id="454284"/>
    <lineage>
        <taxon>Eukaryota</taxon>
        <taxon>Fungi</taxon>
        <taxon>Dikarya</taxon>
        <taxon>Ascomycota</taxon>
        <taxon>Pezizomycotina</taxon>
        <taxon>Eurotiomycetes</taxon>
        <taxon>Eurotiomycetidae</taxon>
        <taxon>Onygenales</taxon>
        <taxon>Onygenaceae</taxon>
        <taxon>Coccidioides</taxon>
    </lineage>
</organism>
<dbReference type="VEuPathDB" id="FungiDB:CPAG_09184"/>
<name>A0A0J6FUR5_COCPO</name>
<accession>A0A0J6FUR5</accession>
<sequence>MGWKRSSWIQTAPSRLYPSYARPLSRTSKQSEPNGEIEDVERDDHLQEASVPVYFIACDYLAGTQDDHLELFWQPYHCAVRIVDEANSGDYDNHRRKLPQLF</sequence>
<protein>
    <submittedName>
        <fullName evidence="2">Uncharacterized protein</fullName>
    </submittedName>
</protein>
<dbReference type="Proteomes" id="UP000054567">
    <property type="component" value="Unassembled WGS sequence"/>
</dbReference>
<proteinExistence type="predicted"/>
<evidence type="ECO:0000313" key="2">
    <source>
        <dbReference type="EMBL" id="KMM72894.1"/>
    </source>
</evidence>